<evidence type="ECO:0000256" key="1">
    <source>
        <dbReference type="SAM" id="MobiDB-lite"/>
    </source>
</evidence>
<dbReference type="Proteomes" id="UP000296049">
    <property type="component" value="Unassembled WGS sequence"/>
</dbReference>
<dbReference type="AlphaFoldDB" id="R0M3L0"/>
<organism evidence="2 3">
    <name type="scientific">Anas platyrhynchos</name>
    <name type="common">Mallard</name>
    <name type="synonym">Anas boschas</name>
    <dbReference type="NCBI Taxonomy" id="8839"/>
    <lineage>
        <taxon>Eukaryota</taxon>
        <taxon>Metazoa</taxon>
        <taxon>Chordata</taxon>
        <taxon>Craniata</taxon>
        <taxon>Vertebrata</taxon>
        <taxon>Euteleostomi</taxon>
        <taxon>Archelosauria</taxon>
        <taxon>Archosauria</taxon>
        <taxon>Dinosauria</taxon>
        <taxon>Saurischia</taxon>
        <taxon>Theropoda</taxon>
        <taxon>Coelurosauria</taxon>
        <taxon>Aves</taxon>
        <taxon>Neognathae</taxon>
        <taxon>Galloanserae</taxon>
        <taxon>Anseriformes</taxon>
        <taxon>Anatidae</taxon>
        <taxon>Anatinae</taxon>
        <taxon>Anas</taxon>
    </lineage>
</organism>
<proteinExistence type="predicted"/>
<sequence>MHAPRGSQAPCSTVGAVPIPSLQQQGAQLFISPFGGEEKAAAPRRAGSRQQHPMPRSLLKGEISSSLFSIVQGP</sequence>
<accession>R0M3L0</accession>
<feature type="region of interest" description="Disordered" evidence="1">
    <location>
        <begin position="32"/>
        <end position="59"/>
    </location>
</feature>
<dbReference type="EMBL" id="KB742547">
    <property type="protein sequence ID" value="EOB07248.1"/>
    <property type="molecule type" value="Genomic_DNA"/>
</dbReference>
<name>R0M3L0_ANAPL</name>
<gene>
    <name evidence="2" type="ORF">Anapl_12879</name>
</gene>
<evidence type="ECO:0000313" key="3">
    <source>
        <dbReference type="Proteomes" id="UP000296049"/>
    </source>
</evidence>
<reference evidence="3" key="1">
    <citation type="journal article" date="2013" name="Nat. Genet.">
        <title>The duck genome and transcriptome provide insight into an avian influenza virus reservoir species.</title>
        <authorList>
            <person name="Huang Y."/>
            <person name="Li Y."/>
            <person name="Burt D.W."/>
            <person name="Chen H."/>
            <person name="Zhang Y."/>
            <person name="Qian W."/>
            <person name="Kim H."/>
            <person name="Gan S."/>
            <person name="Zhao Y."/>
            <person name="Li J."/>
            <person name="Yi K."/>
            <person name="Feng H."/>
            <person name="Zhu P."/>
            <person name="Li B."/>
            <person name="Liu Q."/>
            <person name="Fairley S."/>
            <person name="Magor K.E."/>
            <person name="Du Z."/>
            <person name="Hu X."/>
            <person name="Goodman L."/>
            <person name="Tafer H."/>
            <person name="Vignal A."/>
            <person name="Lee T."/>
            <person name="Kim K.W."/>
            <person name="Sheng Z."/>
            <person name="An Y."/>
            <person name="Searle S."/>
            <person name="Herrero J."/>
            <person name="Groenen M.A."/>
            <person name="Crooijmans R.P."/>
            <person name="Faraut T."/>
            <person name="Cai Q."/>
            <person name="Webster R.G."/>
            <person name="Aldridge J.R."/>
            <person name="Warren W.C."/>
            <person name="Bartschat S."/>
            <person name="Kehr S."/>
            <person name="Marz M."/>
            <person name="Stadler P.F."/>
            <person name="Smith J."/>
            <person name="Kraus R.H."/>
            <person name="Zhao Y."/>
            <person name="Ren L."/>
            <person name="Fei J."/>
            <person name="Morisson M."/>
            <person name="Kaiser P."/>
            <person name="Griffin D.K."/>
            <person name="Rao M."/>
            <person name="Pitel F."/>
            <person name="Wang J."/>
            <person name="Li N."/>
        </authorList>
    </citation>
    <scope>NUCLEOTIDE SEQUENCE [LARGE SCALE GENOMIC DNA]</scope>
</reference>
<keyword evidence="3" id="KW-1185">Reference proteome</keyword>
<protein>
    <submittedName>
        <fullName evidence="2">Uncharacterized protein</fullName>
    </submittedName>
</protein>
<evidence type="ECO:0000313" key="2">
    <source>
        <dbReference type="EMBL" id="EOB07248.1"/>
    </source>
</evidence>